<gene>
    <name evidence="3" type="ordered locus">Tph_c12130</name>
</gene>
<dbReference type="eggNOG" id="COG5421">
    <property type="taxonomic scope" value="Bacteria"/>
</dbReference>
<proteinExistence type="predicted"/>
<dbReference type="PANTHER" id="PTHR34614">
    <property type="match status" value="1"/>
</dbReference>
<evidence type="ECO:0000256" key="1">
    <source>
        <dbReference type="SAM" id="Coils"/>
    </source>
</evidence>
<feature type="transmembrane region" description="Helical" evidence="2">
    <location>
        <begin position="346"/>
        <end position="363"/>
    </location>
</feature>
<name>K4LTR4_THEPS</name>
<keyword evidence="1" id="KW-0175">Coiled coil</keyword>
<dbReference type="InterPro" id="IPR047654">
    <property type="entry name" value="IS1634_transpos"/>
</dbReference>
<protein>
    <submittedName>
        <fullName evidence="3">Transposase</fullName>
    </submittedName>
</protein>
<dbReference type="RefSeq" id="WP_015050315.1">
    <property type="nucleotide sequence ID" value="NC_018870.1"/>
</dbReference>
<evidence type="ECO:0000313" key="3">
    <source>
        <dbReference type="EMBL" id="AFV11434.1"/>
    </source>
</evidence>
<feature type="coiled-coil region" evidence="1">
    <location>
        <begin position="186"/>
        <end position="216"/>
    </location>
</feature>
<dbReference type="Proteomes" id="UP000000467">
    <property type="component" value="Chromosome"/>
</dbReference>
<dbReference type="PANTHER" id="PTHR34614:SF2">
    <property type="entry name" value="TRANSPOSASE IS4-LIKE DOMAIN-CONTAINING PROTEIN"/>
    <property type="match status" value="1"/>
</dbReference>
<dbReference type="EMBL" id="CP003732">
    <property type="protein sequence ID" value="AFV11434.1"/>
    <property type="molecule type" value="Genomic_DNA"/>
</dbReference>
<dbReference type="STRING" id="1089553.Tph_c12130"/>
<dbReference type="SUPFAM" id="SSF53098">
    <property type="entry name" value="Ribonuclease H-like"/>
    <property type="match status" value="1"/>
</dbReference>
<keyword evidence="2" id="KW-0472">Membrane</keyword>
<dbReference type="OrthoDB" id="2492750at2"/>
<accession>K4LTR4</accession>
<dbReference type="KEGG" id="tpz:Tph_c12130"/>
<reference evidence="3 4" key="1">
    <citation type="journal article" date="2012" name="BMC Genomics">
        <title>Genome-guided analysis of physiological and morphological traits of the fermentative acetate oxidizer Thermacetogenium phaeum.</title>
        <authorList>
            <person name="Oehler D."/>
            <person name="Poehlein A."/>
            <person name="Leimbach A."/>
            <person name="Muller N."/>
            <person name="Daniel R."/>
            <person name="Gottschalk G."/>
            <person name="Schink B."/>
        </authorList>
    </citation>
    <scope>NUCLEOTIDE SEQUENCE [LARGE SCALE GENOMIC DNA]</scope>
    <source>
        <strain evidence="4">ATCC BAA-254 / DSM 26808 / PB</strain>
    </source>
</reference>
<dbReference type="AlphaFoldDB" id="K4LTR4"/>
<sequence>MLTAHDLNISTIHLDTTTKSVQGAYENDAFGDFLITYGHSKDHRSDLKQFKIGAAVQENGHPVMGQIFSGNKSDKVWNPEAVLKMSEFFNKKGYKDVVFVSDCAIVSTDSLNELSRKHIQFISRLPETFKLAQELKDLAWQADNWNDIGPLSDAKTAANYKTFAIQRELNGRKYDFVVVYSSVLDAKKEKTLKKRIAKQKEELQKLAKDLAKQKFACAPDAETALKKFQAKAEEMGFTTQGEIKVEEKRSYSGKGRPRKGEEPTISITYQCQCRIGEMKPDYYEQLRQKESTFVLIANVRDKKKWDDRRILQEYKNQSSIENKFRFLKSPVYLGPVYLEKPNRIQALGYVFILVLLISSYLEYRVRKSLKENKEYVLLPGKKKTDRPTTKTIMEYFSFIMIVIVNGQRLFPSNCNKQALNLVRWAGYDPEEVYLKPLPWYPGRKK</sequence>
<keyword evidence="4" id="KW-1185">Reference proteome</keyword>
<keyword evidence="2" id="KW-1133">Transmembrane helix</keyword>
<evidence type="ECO:0000313" key="4">
    <source>
        <dbReference type="Proteomes" id="UP000000467"/>
    </source>
</evidence>
<dbReference type="InterPro" id="IPR012337">
    <property type="entry name" value="RNaseH-like_sf"/>
</dbReference>
<dbReference type="HOGENOM" id="CLU_034349_3_0_9"/>
<evidence type="ECO:0000256" key="2">
    <source>
        <dbReference type="SAM" id="Phobius"/>
    </source>
</evidence>
<dbReference type="NCBIfam" id="NF033559">
    <property type="entry name" value="transpos_IS1634"/>
    <property type="match status" value="1"/>
</dbReference>
<keyword evidence="2" id="KW-0812">Transmembrane</keyword>
<organism evidence="3 4">
    <name type="scientific">Thermacetogenium phaeum (strain ATCC BAA-254 / DSM 26808 / PB)</name>
    <dbReference type="NCBI Taxonomy" id="1089553"/>
    <lineage>
        <taxon>Bacteria</taxon>
        <taxon>Bacillati</taxon>
        <taxon>Bacillota</taxon>
        <taxon>Clostridia</taxon>
        <taxon>Thermoanaerobacterales</taxon>
        <taxon>Thermoanaerobacteraceae</taxon>
        <taxon>Thermacetogenium</taxon>
    </lineage>
</organism>